<accession>A0A5J4QBX4</accession>
<protein>
    <submittedName>
        <fullName evidence="1">Uncharacterized protein</fullName>
    </submittedName>
</protein>
<sequence>MKGDAKELKQNAEKDPYYDDAFKGFQILVVCLYLGANEKPPNTITKDIFDKQCGAVLRRKGFNYKFVCSYGEGLVELQRIENDRCPYTQLWLFSSQGYGNLPQEADDKDTNKIVPFLQAVTDFWQNGCGLFLFCDNHPYNFEANYLLANHFSFKVADKVEDKVRDKIKDKVEDKVGPSNI</sequence>
<dbReference type="EMBL" id="SNRW01045946">
    <property type="protein sequence ID" value="KAA6319265.1"/>
    <property type="molecule type" value="Genomic_DNA"/>
</dbReference>
<dbReference type="AlphaFoldDB" id="A0A5J4QBX4"/>
<dbReference type="Proteomes" id="UP000324800">
    <property type="component" value="Unassembled WGS sequence"/>
</dbReference>
<organism evidence="1 2">
    <name type="scientific">Streblomastix strix</name>
    <dbReference type="NCBI Taxonomy" id="222440"/>
    <lineage>
        <taxon>Eukaryota</taxon>
        <taxon>Metamonada</taxon>
        <taxon>Preaxostyla</taxon>
        <taxon>Oxymonadida</taxon>
        <taxon>Streblomastigidae</taxon>
        <taxon>Streblomastix</taxon>
    </lineage>
</organism>
<name>A0A5J4QBX4_9EUKA</name>
<evidence type="ECO:0000313" key="1">
    <source>
        <dbReference type="EMBL" id="KAA6319265.1"/>
    </source>
</evidence>
<evidence type="ECO:0000313" key="2">
    <source>
        <dbReference type="Proteomes" id="UP000324800"/>
    </source>
</evidence>
<feature type="non-terminal residue" evidence="1">
    <location>
        <position position="180"/>
    </location>
</feature>
<proteinExistence type="predicted"/>
<reference evidence="1 2" key="1">
    <citation type="submission" date="2019-03" db="EMBL/GenBank/DDBJ databases">
        <title>Single cell metagenomics reveals metabolic interactions within the superorganism composed of flagellate Streblomastix strix and complex community of Bacteroidetes bacteria on its surface.</title>
        <authorList>
            <person name="Treitli S.C."/>
            <person name="Kolisko M."/>
            <person name="Husnik F."/>
            <person name="Keeling P."/>
            <person name="Hampl V."/>
        </authorList>
    </citation>
    <scope>NUCLEOTIDE SEQUENCE [LARGE SCALE GENOMIC DNA]</scope>
    <source>
        <strain evidence="1">ST1C</strain>
    </source>
</reference>
<gene>
    <name evidence="1" type="ORF">EZS28_054840</name>
</gene>
<comment type="caution">
    <text evidence="1">The sequence shown here is derived from an EMBL/GenBank/DDBJ whole genome shotgun (WGS) entry which is preliminary data.</text>
</comment>